<dbReference type="AlphaFoldDB" id="A0A286D7M6"/>
<protein>
    <submittedName>
        <fullName evidence="2">Signal transducing protein</fullName>
    </submittedName>
</protein>
<dbReference type="OrthoDB" id="6197669at2"/>
<evidence type="ECO:0000259" key="1">
    <source>
        <dbReference type="Pfam" id="PF09413"/>
    </source>
</evidence>
<reference evidence="2 3" key="1">
    <citation type="submission" date="2017-09" db="EMBL/GenBank/DDBJ databases">
        <authorList>
            <person name="Ehlers B."/>
            <person name="Leendertz F.H."/>
        </authorList>
    </citation>
    <scope>NUCLEOTIDE SEQUENCE [LARGE SCALE GENOMIC DNA]</scope>
    <source>
        <strain evidence="2 3">CGMCC 1.10978</strain>
    </source>
</reference>
<evidence type="ECO:0000313" key="3">
    <source>
        <dbReference type="Proteomes" id="UP000219374"/>
    </source>
</evidence>
<proteinExistence type="predicted"/>
<dbReference type="EMBL" id="OCND01000004">
    <property type="protein sequence ID" value="SOD54672.1"/>
    <property type="molecule type" value="Genomic_DNA"/>
</dbReference>
<sequence length="90" mass="9356">MQVVYRANNLFDAHLVKHALEDAGLPAFVFGESLVGGMGELPLFGVLRVCVPDGAQEQAQDVIAGLDLDAVSADPISDADADGDLGMFPA</sequence>
<evidence type="ECO:0000313" key="2">
    <source>
        <dbReference type="EMBL" id="SOD54672.1"/>
    </source>
</evidence>
<name>A0A286D7M6_9GAMM</name>
<dbReference type="InterPro" id="IPR018551">
    <property type="entry name" value="DUF2007"/>
</dbReference>
<dbReference type="Gene3D" id="3.30.70.790">
    <property type="entry name" value="UreE, C-terminal domain"/>
    <property type="match status" value="1"/>
</dbReference>
<keyword evidence="3" id="KW-1185">Reference proteome</keyword>
<dbReference type="Proteomes" id="UP000219374">
    <property type="component" value="Unassembled WGS sequence"/>
</dbReference>
<dbReference type="Pfam" id="PF09413">
    <property type="entry name" value="DUF2007"/>
    <property type="match status" value="1"/>
</dbReference>
<feature type="domain" description="DUF2007" evidence="1">
    <location>
        <begin position="1"/>
        <end position="64"/>
    </location>
</feature>
<gene>
    <name evidence="2" type="ORF">SAMN06296416_104284</name>
</gene>
<accession>A0A286D7M6</accession>
<organism evidence="2 3">
    <name type="scientific">Pseudoxanthomonas wuyuanensis</name>
    <dbReference type="NCBI Taxonomy" id="1073196"/>
    <lineage>
        <taxon>Bacteria</taxon>
        <taxon>Pseudomonadati</taxon>
        <taxon>Pseudomonadota</taxon>
        <taxon>Gammaproteobacteria</taxon>
        <taxon>Lysobacterales</taxon>
        <taxon>Lysobacteraceae</taxon>
        <taxon>Pseudoxanthomonas</taxon>
    </lineage>
</organism>
<dbReference type="RefSeq" id="WP_097121937.1">
    <property type="nucleotide sequence ID" value="NZ_OCND01000004.1"/>
</dbReference>
<dbReference type="SUPFAM" id="SSF54913">
    <property type="entry name" value="GlnB-like"/>
    <property type="match status" value="1"/>
</dbReference>
<dbReference type="InterPro" id="IPR011322">
    <property type="entry name" value="N-reg_PII-like_a/b"/>
</dbReference>